<dbReference type="Proteomes" id="UP001295423">
    <property type="component" value="Unassembled WGS sequence"/>
</dbReference>
<sequence>MEEIERSVKTARLCKGTGKNKRNVSLYVIARAPLLTKCDEPNLLLSSYGEAMREQGASEASAASAEEKESSGEYKEDLSRGPARLENVLKHSLNIYNYVEEQKKTRQGRI</sequence>
<evidence type="ECO:0000313" key="3">
    <source>
        <dbReference type="Proteomes" id="UP001295423"/>
    </source>
</evidence>
<proteinExistence type="predicted"/>
<reference evidence="2" key="1">
    <citation type="submission" date="2023-08" db="EMBL/GenBank/DDBJ databases">
        <authorList>
            <person name="Audoor S."/>
            <person name="Bilcke G."/>
        </authorList>
    </citation>
    <scope>NUCLEOTIDE SEQUENCE</scope>
</reference>
<keyword evidence="3" id="KW-1185">Reference proteome</keyword>
<organism evidence="2 3">
    <name type="scientific">Cylindrotheca closterium</name>
    <dbReference type="NCBI Taxonomy" id="2856"/>
    <lineage>
        <taxon>Eukaryota</taxon>
        <taxon>Sar</taxon>
        <taxon>Stramenopiles</taxon>
        <taxon>Ochrophyta</taxon>
        <taxon>Bacillariophyta</taxon>
        <taxon>Bacillariophyceae</taxon>
        <taxon>Bacillariophycidae</taxon>
        <taxon>Bacillariales</taxon>
        <taxon>Bacillariaceae</taxon>
        <taxon>Cylindrotheca</taxon>
    </lineage>
</organism>
<gene>
    <name evidence="2" type="ORF">CYCCA115_LOCUS4856</name>
</gene>
<feature type="region of interest" description="Disordered" evidence="1">
    <location>
        <begin position="55"/>
        <end position="81"/>
    </location>
</feature>
<dbReference type="AlphaFoldDB" id="A0AAD2CPA3"/>
<evidence type="ECO:0000313" key="2">
    <source>
        <dbReference type="EMBL" id="CAJ1935668.1"/>
    </source>
</evidence>
<evidence type="ECO:0000256" key="1">
    <source>
        <dbReference type="SAM" id="MobiDB-lite"/>
    </source>
</evidence>
<accession>A0AAD2CPA3</accession>
<dbReference type="EMBL" id="CAKOGP040000494">
    <property type="protein sequence ID" value="CAJ1935668.1"/>
    <property type="molecule type" value="Genomic_DNA"/>
</dbReference>
<protein>
    <submittedName>
        <fullName evidence="2">Uncharacterized protein</fullName>
    </submittedName>
</protein>
<feature type="compositionally biased region" description="Basic and acidic residues" evidence="1">
    <location>
        <begin position="65"/>
        <end position="79"/>
    </location>
</feature>
<comment type="caution">
    <text evidence="2">The sequence shown here is derived from an EMBL/GenBank/DDBJ whole genome shotgun (WGS) entry which is preliminary data.</text>
</comment>
<name>A0AAD2CPA3_9STRA</name>